<accession>A0A8D8QKA4</accession>
<dbReference type="AlphaFoldDB" id="A0A8D8QKA4"/>
<sequence length="125" mass="14304">MTTGCNLETNQLRTLSTRTVQATGRFQHNTFRCTCFSRSFFFILPLNGQLIPGFCKTYAHSLICVCTDTELGLIIPHSQVMNQTNIIIFINIFHVSVEFSEASILHMQHFLIAFKVQLSTLLHMY</sequence>
<proteinExistence type="predicted"/>
<dbReference type="EMBL" id="HBUF01083018">
    <property type="protein sequence ID" value="CAG6633551.1"/>
    <property type="molecule type" value="Transcribed_RNA"/>
</dbReference>
<evidence type="ECO:0000313" key="1">
    <source>
        <dbReference type="EMBL" id="CAG6633548.1"/>
    </source>
</evidence>
<dbReference type="EMBL" id="HBUF01083021">
    <property type="protein sequence ID" value="CAG6633555.1"/>
    <property type="molecule type" value="Transcribed_RNA"/>
</dbReference>
<protein>
    <submittedName>
        <fullName evidence="1">Uncharacterized protein</fullName>
    </submittedName>
</protein>
<name>A0A8D8QKA4_9HEMI</name>
<dbReference type="EMBL" id="HBUF01083019">
    <property type="protein sequence ID" value="CAG6633553.1"/>
    <property type="molecule type" value="Transcribed_RNA"/>
</dbReference>
<organism evidence="1">
    <name type="scientific">Cacopsylla melanoneura</name>
    <dbReference type="NCBI Taxonomy" id="428564"/>
    <lineage>
        <taxon>Eukaryota</taxon>
        <taxon>Metazoa</taxon>
        <taxon>Ecdysozoa</taxon>
        <taxon>Arthropoda</taxon>
        <taxon>Hexapoda</taxon>
        <taxon>Insecta</taxon>
        <taxon>Pterygota</taxon>
        <taxon>Neoptera</taxon>
        <taxon>Paraneoptera</taxon>
        <taxon>Hemiptera</taxon>
        <taxon>Sternorrhyncha</taxon>
        <taxon>Psylloidea</taxon>
        <taxon>Psyllidae</taxon>
        <taxon>Psyllinae</taxon>
        <taxon>Cacopsylla</taxon>
    </lineage>
</organism>
<dbReference type="EMBL" id="HBUF01083017">
    <property type="protein sequence ID" value="CAG6633548.1"/>
    <property type="molecule type" value="Transcribed_RNA"/>
</dbReference>
<dbReference type="EMBL" id="HBUF01083020">
    <property type="protein sequence ID" value="CAG6633554.1"/>
    <property type="molecule type" value="Transcribed_RNA"/>
</dbReference>
<reference evidence="1" key="1">
    <citation type="submission" date="2021-05" db="EMBL/GenBank/DDBJ databases">
        <authorList>
            <person name="Alioto T."/>
            <person name="Alioto T."/>
            <person name="Gomez Garrido J."/>
        </authorList>
    </citation>
    <scope>NUCLEOTIDE SEQUENCE</scope>
</reference>